<accession>A0ABQ9E308</accession>
<dbReference type="Pfam" id="PF00046">
    <property type="entry name" value="Homeodomain"/>
    <property type="match status" value="1"/>
</dbReference>
<protein>
    <recommendedName>
        <fullName evidence="4">Homeobox domain-containing protein</fullName>
    </recommendedName>
</protein>
<gene>
    <name evidence="5" type="ORF">KUTeg_022831</name>
</gene>
<dbReference type="InterPro" id="IPR001356">
    <property type="entry name" value="HD"/>
</dbReference>
<dbReference type="InterPro" id="IPR009057">
    <property type="entry name" value="Homeodomain-like_sf"/>
</dbReference>
<dbReference type="CDD" id="cd00086">
    <property type="entry name" value="homeodomain"/>
    <property type="match status" value="1"/>
</dbReference>
<evidence type="ECO:0000256" key="1">
    <source>
        <dbReference type="PROSITE-ProRule" id="PRU00108"/>
    </source>
</evidence>
<feature type="region of interest" description="Disordered" evidence="3">
    <location>
        <begin position="64"/>
        <end position="84"/>
    </location>
</feature>
<dbReference type="Gene3D" id="1.10.10.60">
    <property type="entry name" value="Homeodomain-like"/>
    <property type="match status" value="1"/>
</dbReference>
<feature type="region of interest" description="Disordered" evidence="3">
    <location>
        <begin position="40"/>
        <end position="59"/>
    </location>
</feature>
<evidence type="ECO:0000313" key="6">
    <source>
        <dbReference type="Proteomes" id="UP001217089"/>
    </source>
</evidence>
<evidence type="ECO:0000313" key="5">
    <source>
        <dbReference type="EMBL" id="KAJ8298771.1"/>
    </source>
</evidence>
<name>A0ABQ9E308_TEGGR</name>
<dbReference type="InterPro" id="IPR051649">
    <property type="entry name" value="CUT_Homeobox"/>
</dbReference>
<evidence type="ECO:0000256" key="2">
    <source>
        <dbReference type="RuleBase" id="RU000682"/>
    </source>
</evidence>
<dbReference type="PANTHER" id="PTHR14057">
    <property type="entry name" value="TRANSCRIPTION FACTOR ONECUT"/>
    <property type="match status" value="1"/>
</dbReference>
<dbReference type="PANTHER" id="PTHR14057:SF47">
    <property type="entry name" value="HOMEOBOX PROTEIN ONECUT"/>
    <property type="match status" value="1"/>
</dbReference>
<dbReference type="EMBL" id="JARBDR010000921">
    <property type="protein sequence ID" value="KAJ8298771.1"/>
    <property type="molecule type" value="Genomic_DNA"/>
</dbReference>
<comment type="caution">
    <text evidence="5">The sequence shown here is derived from an EMBL/GenBank/DDBJ whole genome shotgun (WGS) entry which is preliminary data.</text>
</comment>
<sequence>MAVKQLGKTIGEVTVKKEDSPIGYGQCAQPSIDFLTMADIPDRLSDPTQSPVAQHTGLDFSAACKRKEQEPQPQENRPPKKPRLVFTDIQRRTLHAIFKETKRPSKEMQATIAQQLGLEVSTVANFFMNARRRSVDKWRDDDGTITRDSKSH</sequence>
<dbReference type="SUPFAM" id="SSF46689">
    <property type="entry name" value="Homeodomain-like"/>
    <property type="match status" value="1"/>
</dbReference>
<feature type="DNA-binding region" description="Homeobox" evidence="1">
    <location>
        <begin position="79"/>
        <end position="138"/>
    </location>
</feature>
<evidence type="ECO:0000256" key="3">
    <source>
        <dbReference type="SAM" id="MobiDB-lite"/>
    </source>
</evidence>
<dbReference type="SMART" id="SM00389">
    <property type="entry name" value="HOX"/>
    <property type="match status" value="1"/>
</dbReference>
<keyword evidence="1 2" id="KW-0238">DNA-binding</keyword>
<keyword evidence="6" id="KW-1185">Reference proteome</keyword>
<evidence type="ECO:0000259" key="4">
    <source>
        <dbReference type="PROSITE" id="PS50071"/>
    </source>
</evidence>
<dbReference type="Proteomes" id="UP001217089">
    <property type="component" value="Unassembled WGS sequence"/>
</dbReference>
<organism evidence="5 6">
    <name type="scientific">Tegillarca granosa</name>
    <name type="common">Malaysian cockle</name>
    <name type="synonym">Anadara granosa</name>
    <dbReference type="NCBI Taxonomy" id="220873"/>
    <lineage>
        <taxon>Eukaryota</taxon>
        <taxon>Metazoa</taxon>
        <taxon>Spiralia</taxon>
        <taxon>Lophotrochozoa</taxon>
        <taxon>Mollusca</taxon>
        <taxon>Bivalvia</taxon>
        <taxon>Autobranchia</taxon>
        <taxon>Pteriomorphia</taxon>
        <taxon>Arcoida</taxon>
        <taxon>Arcoidea</taxon>
        <taxon>Arcidae</taxon>
        <taxon>Tegillarca</taxon>
    </lineage>
</organism>
<dbReference type="PROSITE" id="PS50071">
    <property type="entry name" value="HOMEOBOX_2"/>
    <property type="match status" value="1"/>
</dbReference>
<keyword evidence="1 2" id="KW-0539">Nucleus</keyword>
<reference evidence="5 6" key="1">
    <citation type="submission" date="2022-12" db="EMBL/GenBank/DDBJ databases">
        <title>Chromosome-level genome of Tegillarca granosa.</title>
        <authorList>
            <person name="Kim J."/>
        </authorList>
    </citation>
    <scope>NUCLEOTIDE SEQUENCE [LARGE SCALE GENOMIC DNA]</scope>
    <source>
        <strain evidence="5">Teg-2019</strain>
        <tissue evidence="5">Adductor muscle</tissue>
    </source>
</reference>
<proteinExistence type="predicted"/>
<keyword evidence="1 2" id="KW-0371">Homeobox</keyword>
<comment type="subcellular location">
    <subcellularLocation>
        <location evidence="1 2">Nucleus</location>
    </subcellularLocation>
</comment>
<feature type="domain" description="Homeobox" evidence="4">
    <location>
        <begin position="77"/>
        <end position="137"/>
    </location>
</feature>